<keyword evidence="5" id="KW-1185">Reference proteome</keyword>
<dbReference type="PANTHER" id="PTHR10194:SF60">
    <property type="entry name" value="RAS GTPASE-ACTIVATING PROTEIN RASKOL"/>
    <property type="match status" value="1"/>
</dbReference>
<dbReference type="Pfam" id="PF00616">
    <property type="entry name" value="RasGAP"/>
    <property type="match status" value="2"/>
</dbReference>
<dbReference type="InterPro" id="IPR039360">
    <property type="entry name" value="Ras_GTPase"/>
</dbReference>
<dbReference type="Proteomes" id="UP000662931">
    <property type="component" value="Chromosome 2"/>
</dbReference>
<dbReference type="GO" id="GO:0007165">
    <property type="term" value="P:signal transduction"/>
    <property type="evidence" value="ECO:0007669"/>
    <property type="project" value="UniProtKB-ARBA"/>
</dbReference>
<dbReference type="PROSITE" id="PS50018">
    <property type="entry name" value="RAS_GTPASE_ACTIV_2"/>
    <property type="match status" value="1"/>
</dbReference>
<name>A0A875S6G8_EENNA</name>
<dbReference type="GO" id="GO:0005096">
    <property type="term" value="F:GTPase activator activity"/>
    <property type="evidence" value="ECO:0007669"/>
    <property type="project" value="UniProtKB-KW"/>
</dbReference>
<dbReference type="InterPro" id="IPR008936">
    <property type="entry name" value="Rho_GTPase_activation_prot"/>
</dbReference>
<dbReference type="SUPFAM" id="SSF48350">
    <property type="entry name" value="GTPase activation domain, GAP"/>
    <property type="match status" value="1"/>
</dbReference>
<sequence length="969" mass="110738">MPSSRSLSNSLMALSQSIIEEKGQFYSDKVQWSYSFDTSSSIDNNWKKIPLEINSSGELKAHGNVVIVSHIQQCSVNIFPKNLVLKVGITSQKVLYFKLPDTKVYLELLSCFMTWQNLRPEGILAKWNFDKSIVYDSNLRANDVLVCHFRVYGPLPNNKKVKPLTDLPAMRMYPLDSKSISDRPTEGWFVAIGHLLPTGILNLLCESDGSLLYSINVTSLFSSEIRHVHHSVSQASNVLFLGVINELRTLRCVTDDFNSNGSFIVTNPNSTKRLAHVSRILIDFDLRIDLEDWFVALTSVTSLEYVGRTLTKKRLRIMRDAKLEIMEATFEKASEQNIYCELRMWNGPWFRTSVVKSSPTSGCFWKESTDLILPPGTEYFKILIRASKSHEEYDVGGVDTDNTIGACFITPNFFAENQFLTKVPIFNADNTVLGQLTINLSIDETHVLPYSAYRVFEKMLMNMDIGTLLDFISPLTDSSSLDSWSIMLLDVFQTLHKEHQFFSSLMKRELAPIDSITRNNRISSRHGTPDPSSAIKTTLTSPTFNTIFRGNSMLSKSLEKYDIRVGQEYLEKLLGSFIQQVVDEDVNCECDPKTFPDTYREHYANLLRYLEILWHRVYITSNDLPEEMKLEWKNLRRNVELSVEPNDTETPLNALSAFIFLRFLCPAILNPQLFNLMRGHHSGNISRTLTLIAKVLMVFANRSYFQQHKDPSLLPLNKDFIDRHQKEIVVYFDRVTGCKMDFNEKILELSNLKDRLSLNASKEVLNELPTMPYLIDKYLNLAKLAQILYDKGPNDKSKGTNGEQLLGFDDSELGTGEFLKNLLDDNDEEFNNILFKRDFSIKELSDQASILIEKTMSLDKDLEEPECPSQFDEESWRIFVESNLAAARLTEQDNIVYDPFVAHNGALGKDDRTLDAFLNFMTKSQGIFSGAGGENNRKKLMTAMKIPAKQDADHSRNPFKKLFRRKTSH</sequence>
<protein>
    <recommendedName>
        <fullName evidence="3">Ras-GAP domain-containing protein</fullName>
    </recommendedName>
</protein>
<feature type="region of interest" description="Disordered" evidence="2">
    <location>
        <begin position="948"/>
        <end position="969"/>
    </location>
</feature>
<proteinExistence type="predicted"/>
<evidence type="ECO:0000256" key="2">
    <source>
        <dbReference type="SAM" id="MobiDB-lite"/>
    </source>
</evidence>
<dbReference type="EMBL" id="CP064813">
    <property type="protein sequence ID" value="QPG74784.1"/>
    <property type="molecule type" value="Genomic_DNA"/>
</dbReference>
<feature type="domain" description="Ras-GAP" evidence="3">
    <location>
        <begin position="480"/>
        <end position="701"/>
    </location>
</feature>
<dbReference type="CDD" id="cd05137">
    <property type="entry name" value="RasGAP_CLA2_BUD2"/>
    <property type="match status" value="1"/>
</dbReference>
<gene>
    <name evidence="4" type="ORF">FOA43_002118</name>
</gene>
<evidence type="ECO:0000256" key="1">
    <source>
        <dbReference type="ARBA" id="ARBA00022468"/>
    </source>
</evidence>
<evidence type="ECO:0000259" key="3">
    <source>
        <dbReference type="PROSITE" id="PS50018"/>
    </source>
</evidence>
<dbReference type="PANTHER" id="PTHR10194">
    <property type="entry name" value="RAS GTPASE-ACTIVATING PROTEINS"/>
    <property type="match status" value="1"/>
</dbReference>
<organism evidence="4 5">
    <name type="scientific">Eeniella nana</name>
    <name type="common">Yeast</name>
    <name type="synonym">Brettanomyces nanus</name>
    <dbReference type="NCBI Taxonomy" id="13502"/>
    <lineage>
        <taxon>Eukaryota</taxon>
        <taxon>Fungi</taxon>
        <taxon>Dikarya</taxon>
        <taxon>Ascomycota</taxon>
        <taxon>Saccharomycotina</taxon>
        <taxon>Pichiomycetes</taxon>
        <taxon>Pichiales</taxon>
        <taxon>Pichiaceae</taxon>
        <taxon>Brettanomyces</taxon>
    </lineage>
</organism>
<evidence type="ECO:0000313" key="4">
    <source>
        <dbReference type="EMBL" id="QPG74784.1"/>
    </source>
</evidence>
<feature type="compositionally biased region" description="Basic residues" evidence="2">
    <location>
        <begin position="957"/>
        <end position="969"/>
    </location>
</feature>
<dbReference type="KEGG" id="bnn:FOA43_002118"/>
<dbReference type="PROSITE" id="PS00509">
    <property type="entry name" value="RAS_GTPASE_ACTIV_1"/>
    <property type="match status" value="1"/>
</dbReference>
<dbReference type="InterPro" id="IPR023152">
    <property type="entry name" value="RasGAP_CS"/>
</dbReference>
<accession>A0A875S6G8</accession>
<reference evidence="4" key="1">
    <citation type="submission" date="2020-10" db="EMBL/GenBank/DDBJ databases">
        <authorList>
            <person name="Roach M.J.R."/>
        </authorList>
    </citation>
    <scope>NUCLEOTIDE SEQUENCE</scope>
    <source>
        <strain evidence="4">CBS 1945</strain>
    </source>
</reference>
<dbReference type="SMART" id="SM00323">
    <property type="entry name" value="RasGAP"/>
    <property type="match status" value="1"/>
</dbReference>
<dbReference type="RefSeq" id="XP_038778349.1">
    <property type="nucleotide sequence ID" value="XM_038922421.1"/>
</dbReference>
<dbReference type="InterPro" id="IPR001936">
    <property type="entry name" value="RasGAP_dom"/>
</dbReference>
<dbReference type="AlphaFoldDB" id="A0A875S6G8"/>
<dbReference type="Gene3D" id="1.10.506.10">
    <property type="entry name" value="GTPase Activation - p120gap, domain 1"/>
    <property type="match status" value="1"/>
</dbReference>
<dbReference type="OrthoDB" id="3995228at2759"/>
<keyword evidence="1" id="KW-0343">GTPase activation</keyword>
<evidence type="ECO:0000313" key="5">
    <source>
        <dbReference type="Proteomes" id="UP000662931"/>
    </source>
</evidence>
<dbReference type="GeneID" id="62195519"/>